<organism evidence="1">
    <name type="scientific">gut metagenome</name>
    <dbReference type="NCBI Taxonomy" id="749906"/>
    <lineage>
        <taxon>unclassified sequences</taxon>
        <taxon>metagenomes</taxon>
        <taxon>organismal metagenomes</taxon>
    </lineage>
</organism>
<name>J9CUQ7_9ZZZZ</name>
<dbReference type="AlphaFoldDB" id="J9CUQ7"/>
<accession>J9CUQ7</accession>
<evidence type="ECO:0000313" key="1">
    <source>
        <dbReference type="EMBL" id="EJX03966.1"/>
    </source>
</evidence>
<dbReference type="EMBL" id="AMCI01001968">
    <property type="protein sequence ID" value="EJX03966.1"/>
    <property type="molecule type" value="Genomic_DNA"/>
</dbReference>
<comment type="caution">
    <text evidence="1">The sequence shown here is derived from an EMBL/GenBank/DDBJ whole genome shotgun (WGS) entry which is preliminary data.</text>
</comment>
<reference evidence="1" key="1">
    <citation type="journal article" date="2012" name="PLoS ONE">
        <title>Gene sets for utilization of primary and secondary nutrition supplies in the distal gut of endangered iberian lynx.</title>
        <authorList>
            <person name="Alcaide M."/>
            <person name="Messina E."/>
            <person name="Richter M."/>
            <person name="Bargiela R."/>
            <person name="Peplies J."/>
            <person name="Huws S.A."/>
            <person name="Newbold C.J."/>
            <person name="Golyshin P.N."/>
            <person name="Simon M.A."/>
            <person name="Lopez G."/>
            <person name="Yakimov M.M."/>
            <person name="Ferrer M."/>
        </authorList>
    </citation>
    <scope>NUCLEOTIDE SEQUENCE</scope>
</reference>
<protein>
    <submittedName>
        <fullName evidence="1">Uncharacterized protein</fullName>
    </submittedName>
</protein>
<gene>
    <name evidence="1" type="ORF">EVA_07926</name>
</gene>
<proteinExistence type="predicted"/>
<sequence length="35" mass="3706">MTTLNLGRFVTGSLSETSSVKLSTGSAALFMRGRE</sequence>